<dbReference type="SUPFAM" id="SSF52540">
    <property type="entry name" value="P-loop containing nucleoside triphosphate hydrolases"/>
    <property type="match status" value="1"/>
</dbReference>
<dbReference type="PANTHER" id="PTHR13696:SF96">
    <property type="entry name" value="COBQ_COBB_MIND_PARA NUCLEOTIDE BINDING DOMAIN-CONTAINING PROTEIN"/>
    <property type="match status" value="1"/>
</dbReference>
<dbReference type="Gene3D" id="3.40.50.300">
    <property type="entry name" value="P-loop containing nucleotide triphosphate hydrolases"/>
    <property type="match status" value="1"/>
</dbReference>
<dbReference type="InterPro" id="IPR002586">
    <property type="entry name" value="CobQ/CobB/MinD/ParA_Nub-bd_dom"/>
</dbReference>
<feature type="domain" description="CobQ/CobB/MinD/ParA nucleotide binding" evidence="1">
    <location>
        <begin position="8"/>
        <end position="129"/>
    </location>
</feature>
<dbReference type="eggNOG" id="COG1192">
    <property type="taxonomic scope" value="Bacteria"/>
</dbReference>
<dbReference type="Pfam" id="PF01656">
    <property type="entry name" value="CbiA"/>
    <property type="match status" value="1"/>
</dbReference>
<dbReference type="PIRSF" id="PIRSF009320">
    <property type="entry name" value="Nuc_binding_HP_1000"/>
    <property type="match status" value="1"/>
</dbReference>
<evidence type="ECO:0000259" key="1">
    <source>
        <dbReference type="Pfam" id="PF01656"/>
    </source>
</evidence>
<proteinExistence type="predicted"/>
<sequence>MMLVVGCVSQKGGVAKSSLARLLARELAAQGRSVLLADLDVLQATSVEWARRRAASGRQPVVRAECFDGLEPALRAARRDLADCLVLDARGFADAQTLEVARAADAVLIPSGLAVDDLLPTVRLAHELLGQGIPAERIAIALCRAGDSASEIEEAAHYVREAGYRCLSHAWPEKAGYRRAHDEGRAATEVSHVSLRRKAEAFARDAVSFVTSRRPMEPPHKAKRKH</sequence>
<evidence type="ECO:0000313" key="3">
    <source>
        <dbReference type="Proteomes" id="UP000185494"/>
    </source>
</evidence>
<name>A0A1L7AJP5_9PROT</name>
<accession>A0A1L7AJP5</accession>
<dbReference type="InterPro" id="IPR027417">
    <property type="entry name" value="P-loop_NTPase"/>
</dbReference>
<dbReference type="Proteomes" id="UP000185494">
    <property type="component" value="Chromosome 1"/>
</dbReference>
<reference evidence="2 3" key="1">
    <citation type="submission" date="2016-05" db="EMBL/GenBank/DDBJ databases">
        <title>Complete Genome and Methylome Analysis of Psychrotrophic Bacterial Isolates from Antarctic Lake Untersee.</title>
        <authorList>
            <person name="Fomenkov A."/>
            <person name="Akimov V.N."/>
            <person name="Vasilyeva L.V."/>
            <person name="Andersen D."/>
            <person name="Vincze T."/>
            <person name="Roberts R.J."/>
        </authorList>
    </citation>
    <scope>NUCLEOTIDE SEQUENCE [LARGE SCALE GENOMIC DNA]</scope>
    <source>
        <strain evidence="2 3">U14-5</strain>
    </source>
</reference>
<protein>
    <recommendedName>
        <fullName evidence="1">CobQ/CobB/MinD/ParA nucleotide binding domain-containing protein</fullName>
    </recommendedName>
</protein>
<dbReference type="STRING" id="257708.RGI145_01965"/>
<dbReference type="KEGG" id="rgi:RGI145_01965"/>
<gene>
    <name evidence="2" type="ORF">RGI145_01965</name>
</gene>
<dbReference type="PANTHER" id="PTHR13696">
    <property type="entry name" value="P-LOOP CONTAINING NUCLEOSIDE TRIPHOSPHATE HYDROLASE"/>
    <property type="match status" value="1"/>
</dbReference>
<evidence type="ECO:0000313" key="2">
    <source>
        <dbReference type="EMBL" id="APT59008.1"/>
    </source>
</evidence>
<dbReference type="InterPro" id="IPR050678">
    <property type="entry name" value="DNA_Partitioning_ATPase"/>
</dbReference>
<dbReference type="EMBL" id="CP015583">
    <property type="protein sequence ID" value="APT59008.1"/>
    <property type="molecule type" value="Genomic_DNA"/>
</dbReference>
<dbReference type="AlphaFoldDB" id="A0A1L7AJP5"/>
<dbReference type="CDD" id="cd02042">
    <property type="entry name" value="ParAB_family"/>
    <property type="match status" value="1"/>
</dbReference>
<organism evidence="2 3">
    <name type="scientific">Roseomonas gilardii</name>
    <dbReference type="NCBI Taxonomy" id="257708"/>
    <lineage>
        <taxon>Bacteria</taxon>
        <taxon>Pseudomonadati</taxon>
        <taxon>Pseudomonadota</taxon>
        <taxon>Alphaproteobacteria</taxon>
        <taxon>Acetobacterales</taxon>
        <taxon>Roseomonadaceae</taxon>
        <taxon>Roseomonas</taxon>
    </lineage>
</organism>